<gene>
    <name evidence="1" type="ORF">CDL15_Pgr009153</name>
</gene>
<organism evidence="1 2">
    <name type="scientific">Punica granatum</name>
    <name type="common">Pomegranate</name>
    <dbReference type="NCBI Taxonomy" id="22663"/>
    <lineage>
        <taxon>Eukaryota</taxon>
        <taxon>Viridiplantae</taxon>
        <taxon>Streptophyta</taxon>
        <taxon>Embryophyta</taxon>
        <taxon>Tracheophyta</taxon>
        <taxon>Spermatophyta</taxon>
        <taxon>Magnoliopsida</taxon>
        <taxon>eudicotyledons</taxon>
        <taxon>Gunneridae</taxon>
        <taxon>Pentapetalae</taxon>
        <taxon>rosids</taxon>
        <taxon>malvids</taxon>
        <taxon>Myrtales</taxon>
        <taxon>Lythraceae</taxon>
        <taxon>Punica</taxon>
    </lineage>
</organism>
<reference evidence="2" key="1">
    <citation type="journal article" date="2017" name="Plant J.">
        <title>The pomegranate (Punica granatum L.) genome and the genomics of punicalagin biosynthesis.</title>
        <authorList>
            <person name="Qin G."/>
            <person name="Xu C."/>
            <person name="Ming R."/>
            <person name="Tang H."/>
            <person name="Guyot R."/>
            <person name="Kramer E.M."/>
            <person name="Hu Y."/>
            <person name="Yi X."/>
            <person name="Qi Y."/>
            <person name="Xu X."/>
            <person name="Gao Z."/>
            <person name="Pan H."/>
            <person name="Jian J."/>
            <person name="Tian Y."/>
            <person name="Yue Z."/>
            <person name="Xu Y."/>
        </authorList>
    </citation>
    <scope>NUCLEOTIDE SEQUENCE [LARGE SCALE GENOMIC DNA]</scope>
    <source>
        <strain evidence="2">cv. Dabenzi</strain>
    </source>
</reference>
<dbReference type="Proteomes" id="UP000197138">
    <property type="component" value="Unassembled WGS sequence"/>
</dbReference>
<dbReference type="EMBL" id="MTKT01004263">
    <property type="protein sequence ID" value="OWM72696.1"/>
    <property type="molecule type" value="Genomic_DNA"/>
</dbReference>
<sequence length="67" mass="6927">MLGCKGYTFGCAWTSGARAGVCEHMGAALERAGVRSGTPTCAQTGVWRTGVRANGRLARGRACGPRL</sequence>
<accession>A0A218WJ73</accession>
<comment type="caution">
    <text evidence="1">The sequence shown here is derived from an EMBL/GenBank/DDBJ whole genome shotgun (WGS) entry which is preliminary data.</text>
</comment>
<evidence type="ECO:0000313" key="1">
    <source>
        <dbReference type="EMBL" id="OWM72696.1"/>
    </source>
</evidence>
<proteinExistence type="predicted"/>
<evidence type="ECO:0000313" key="2">
    <source>
        <dbReference type="Proteomes" id="UP000197138"/>
    </source>
</evidence>
<name>A0A218WJ73_PUNGR</name>
<dbReference type="AlphaFoldDB" id="A0A218WJ73"/>
<protein>
    <submittedName>
        <fullName evidence="1">Uncharacterized protein</fullName>
    </submittedName>
</protein>